<dbReference type="EMBL" id="JAMZEJ010000001">
    <property type="protein sequence ID" value="MCQ8239258.1"/>
    <property type="molecule type" value="Genomic_DNA"/>
</dbReference>
<evidence type="ECO:0000256" key="1">
    <source>
        <dbReference type="ARBA" id="ARBA00004196"/>
    </source>
</evidence>
<feature type="compositionally biased region" description="Low complexity" evidence="2">
    <location>
        <begin position="560"/>
        <end position="575"/>
    </location>
</feature>
<accession>A0ABT1VSE1</accession>
<dbReference type="RefSeq" id="WP_422918006.1">
    <property type="nucleotide sequence ID" value="NZ_JAMZEJ010000001.1"/>
</dbReference>
<dbReference type="InterPro" id="IPR012480">
    <property type="entry name" value="Hepar_II_III_C"/>
</dbReference>
<dbReference type="Gene3D" id="1.50.10.100">
    <property type="entry name" value="Chondroitin AC/alginate lyase"/>
    <property type="match status" value="1"/>
</dbReference>
<evidence type="ECO:0000313" key="5">
    <source>
        <dbReference type="Proteomes" id="UP001524547"/>
    </source>
</evidence>
<comment type="caution">
    <text evidence="4">The sequence shown here is derived from an EMBL/GenBank/DDBJ whole genome shotgun (WGS) entry which is preliminary data.</text>
</comment>
<sequence length="635" mass="66736">MDVRRWSRDAKLSLARLPSSLGLGRVPEQPAQALRDPWPGDTARGSRLMKGELVSGGATIRLVPASVVPGQPAPPGAFAVGGEVAPLLREHLNGFGWLRDLRALGTDAGRLRARALVADWLLRPPADSVAREPHVMAARLTAWLYHFDFFAATADDGFRGRLMARIVMDGRSLSALLPLPGHDRSVFACLKGLLAVGVALPENGSLLSRFMRFLPPELGRQVLGDGSQPERSPQAQFEVLRELAEMRAIMQAAQIAPPLALAASLDRMSPVLRALRHADGGLALFNGSTEGNPVFIDLVLSQSTRGRAVQNELPEGGFRRIVAGRTVLIVDAGPPPPPGLDRGAHAGTLSFEMSVGRDRLIVNCGSATDPDWREALRATAAHSTLVLGDGVSSSGLREGGLLARPGRVEADHRTAGGAHWLEFSHDGYRPAFGAVHRRRLYLAEAGDDLRGEDLLEAADVSPGFVLRFHLHPAVVVERDEEHGGALLSLPGGGRWRFRADVGRITLEDSIYAGNGTPVRCRQIVVQMRAPVPAAAPPDKLADTLAGEASRGEGETAPPVAADKAGAGAAKATTGSDKGGDAARPGGGTIRAAAVATGGNAGGAPERPEPVAGPVAEPSAIPGPLVVRWAITRLSS</sequence>
<feature type="region of interest" description="Disordered" evidence="2">
    <location>
        <begin position="23"/>
        <end position="42"/>
    </location>
</feature>
<protein>
    <submittedName>
        <fullName evidence="4">Heparinase II/III family protein</fullName>
    </submittedName>
</protein>
<dbReference type="Pfam" id="PF07940">
    <property type="entry name" value="Hepar_II_III_C"/>
    <property type="match status" value="1"/>
</dbReference>
<dbReference type="Proteomes" id="UP001524547">
    <property type="component" value="Unassembled WGS sequence"/>
</dbReference>
<proteinExistence type="predicted"/>
<name>A0ABT1VSE1_9PROT</name>
<evidence type="ECO:0000313" key="4">
    <source>
        <dbReference type="EMBL" id="MCQ8239258.1"/>
    </source>
</evidence>
<gene>
    <name evidence="4" type="ORF">NFI88_00195</name>
</gene>
<evidence type="ECO:0000256" key="2">
    <source>
        <dbReference type="SAM" id="MobiDB-lite"/>
    </source>
</evidence>
<evidence type="ECO:0000259" key="3">
    <source>
        <dbReference type="Pfam" id="PF07940"/>
    </source>
</evidence>
<feature type="domain" description="Heparinase II/III-like C-terminal" evidence="3">
    <location>
        <begin position="311"/>
        <end position="529"/>
    </location>
</feature>
<dbReference type="InterPro" id="IPR008929">
    <property type="entry name" value="Chondroitin_lyas"/>
</dbReference>
<comment type="subcellular location">
    <subcellularLocation>
        <location evidence="1">Cell envelope</location>
    </subcellularLocation>
</comment>
<organism evidence="4 5">
    <name type="scientific">Rhizosaccharibacter radicis</name>
    <dbReference type="NCBI Taxonomy" id="2782605"/>
    <lineage>
        <taxon>Bacteria</taxon>
        <taxon>Pseudomonadati</taxon>
        <taxon>Pseudomonadota</taxon>
        <taxon>Alphaproteobacteria</taxon>
        <taxon>Acetobacterales</taxon>
        <taxon>Acetobacteraceae</taxon>
        <taxon>Rhizosaccharibacter</taxon>
    </lineage>
</organism>
<feature type="region of interest" description="Disordered" evidence="2">
    <location>
        <begin position="545"/>
        <end position="621"/>
    </location>
</feature>
<reference evidence="4 5" key="1">
    <citation type="submission" date="2022-06" db="EMBL/GenBank/DDBJ databases">
        <title>Rhizosaccharibacter gen. nov. sp. nov. KSS12, endophytic bacteria isolated from sugarcane.</title>
        <authorList>
            <person name="Pitiwittayakul N."/>
        </authorList>
    </citation>
    <scope>NUCLEOTIDE SEQUENCE [LARGE SCALE GENOMIC DNA]</scope>
    <source>
        <strain evidence="4 5">KSS12</strain>
    </source>
</reference>
<keyword evidence="5" id="KW-1185">Reference proteome</keyword>
<dbReference type="Gene3D" id="2.70.98.70">
    <property type="match status" value="1"/>
</dbReference>